<dbReference type="SUPFAM" id="SSF57783">
    <property type="entry name" value="Zinc beta-ribbon"/>
    <property type="match status" value="2"/>
</dbReference>
<keyword evidence="6" id="KW-0460">Magnesium</keyword>
<dbReference type="Gene3D" id="3.40.50.140">
    <property type="match status" value="1"/>
</dbReference>
<comment type="caution">
    <text evidence="10">Lacks conserved residue(s) required for the propagation of feature annotation.</text>
</comment>
<dbReference type="Gene3D" id="3.30.65.10">
    <property type="entry name" value="Bacterial Topoisomerase I, domain 1"/>
    <property type="match status" value="3"/>
</dbReference>
<dbReference type="Pfam" id="PF01396">
    <property type="entry name" value="Zn_ribbon_Top1"/>
    <property type="match status" value="3"/>
</dbReference>
<evidence type="ECO:0000256" key="9">
    <source>
        <dbReference type="ARBA" id="ARBA00023235"/>
    </source>
</evidence>
<dbReference type="EC" id="5.6.2.1" evidence="10"/>
<comment type="caution">
    <text evidence="13">The sequence shown here is derived from an EMBL/GenBank/DDBJ whole genome shotgun (WGS) entry which is preliminary data.</text>
</comment>
<organism evidence="13 14">
    <name type="scientific">Candidatus Zymogenus saltonus</name>
    <dbReference type="NCBI Taxonomy" id="2844893"/>
    <lineage>
        <taxon>Bacteria</taxon>
        <taxon>Deltaproteobacteria</taxon>
        <taxon>Candidatus Zymogenia</taxon>
        <taxon>Candidatus Zymogeniales</taxon>
        <taxon>Candidatus Zymogenaceae</taxon>
        <taxon>Candidatus Zymogenus</taxon>
    </lineage>
</organism>
<feature type="region of interest" description="Interaction with DNA" evidence="10">
    <location>
        <begin position="168"/>
        <end position="173"/>
    </location>
</feature>
<dbReference type="GO" id="GO:0003677">
    <property type="term" value="F:DNA binding"/>
    <property type="evidence" value="ECO:0007669"/>
    <property type="project" value="UniProtKB-KW"/>
</dbReference>
<evidence type="ECO:0000256" key="4">
    <source>
        <dbReference type="ARBA" id="ARBA00022771"/>
    </source>
</evidence>
<dbReference type="InterPro" id="IPR013825">
    <property type="entry name" value="Topo_IA_cen_sub2"/>
</dbReference>
<dbReference type="PROSITE" id="PS50880">
    <property type="entry name" value="TOPRIM"/>
    <property type="match status" value="1"/>
</dbReference>
<evidence type="ECO:0000256" key="6">
    <source>
        <dbReference type="ARBA" id="ARBA00022842"/>
    </source>
</evidence>
<dbReference type="HAMAP" id="MF_00952">
    <property type="entry name" value="Topoisom_1_prok"/>
    <property type="match status" value="1"/>
</dbReference>
<dbReference type="PRINTS" id="PR00417">
    <property type="entry name" value="PRTPISMRASEI"/>
</dbReference>
<feature type="active site" description="O-(5'-phospho-DNA)-tyrosine intermediate" evidence="10">
    <location>
        <position position="307"/>
    </location>
</feature>
<reference evidence="13" key="2">
    <citation type="submission" date="2021-01" db="EMBL/GenBank/DDBJ databases">
        <authorList>
            <person name="Hahn C.R."/>
            <person name="Youssef N.H."/>
            <person name="Elshahed M."/>
        </authorList>
    </citation>
    <scope>NUCLEOTIDE SEQUENCE</scope>
    <source>
        <strain evidence="13">Zod_Metabat.24</strain>
    </source>
</reference>
<dbReference type="InterPro" id="IPR034149">
    <property type="entry name" value="TOPRIM_TopoI"/>
</dbReference>
<dbReference type="InterPro" id="IPR013824">
    <property type="entry name" value="Topo_IA_cen_sub1"/>
</dbReference>
<dbReference type="Gene3D" id="2.70.20.10">
    <property type="entry name" value="Topoisomerase I, domain 3"/>
    <property type="match status" value="1"/>
</dbReference>
<sequence>MTNALVIVESPAKAKTIEKFLGGGFKVLASYGHVRSIPSKKGSVDIEKDFEPKYAVIENKQKYIDIIEAEIKKGVDEIYLATDLDREGEAIAWHLTVVLGIDNGNGKVTVHRIRFSEITQSAISDAVKNPEKISKDLVNAQRAREILDYLVGFNLSPFLWKKVKFGLSAGRVQSVALRMICEREKEIEAFDPEEFWTITGIFTDEGRYDPFSANLISVKGEKLDKFDIASEKKAVEIIDDMTGLKFSVGEIRRRDTKRSPYPPYITSTLQQDASNKLGFTAKRTMDVAQKLYTGKEVNGELVGLITYMRTDSNNIAESALAEAKEVIEGTFGDTYSLKSPRRFAKKVRGAQEAHEAIRPTSFKREPKSLKKFLTREEYRLYDLIWKRALASQMTDMILDSISVDIVSERGDLFRTTGSTVKFPGFSKVYPVAKDDEAAAIGENLKKYKGGEPLSTIGFVPEQHYTAPPPRYNEASLIRALEEHGIGRPSTYAGIINTLKTRKYVRIVDRRFFPEDVGMIVSDLLVNHFNRYVDYEFTAHMEEDLDNIAGGKMEWLPMIKDFWGPFNELLDVKDREVRKEDVYNQKTDKTCPECGKPVLIKLGKFGRFYACSGYPDCRYVAPLEGREEEVPETDEICEKCGKPMQVKKSKYGYFLGCTGYPECKFNKPIKAPFDTEVTCPECGKGTLVEREGKTKRSKGMVFYGCSRFPKCNYTIRERPYPEPCPKCGAPFVVLKTDKDGTKRLECIKDNCDHSEEIGLKDLERLEKRKSA</sequence>
<protein>
    <recommendedName>
        <fullName evidence="10">DNA topoisomerase 1</fullName>
        <ecNumber evidence="10">5.6.2.1</ecNumber>
    </recommendedName>
    <alternativeName>
        <fullName evidence="10">DNA topoisomerase I</fullName>
    </alternativeName>
</protein>
<dbReference type="InterPro" id="IPR005733">
    <property type="entry name" value="TopoI_bac-type"/>
</dbReference>
<feature type="site" description="Interaction with DNA" evidence="10">
    <location>
        <position position="160"/>
    </location>
</feature>
<reference evidence="13" key="1">
    <citation type="journal article" date="2021" name="Environ. Microbiol.">
        <title>Genomic characterization of three novel Desulfobacterota classes expand the metabolic and phylogenetic diversity of the phylum.</title>
        <authorList>
            <person name="Murphy C.L."/>
            <person name="Biggerstaff J."/>
            <person name="Eichhorn A."/>
            <person name="Ewing E."/>
            <person name="Shahan R."/>
            <person name="Soriano D."/>
            <person name="Stewart S."/>
            <person name="VanMol K."/>
            <person name="Walker R."/>
            <person name="Walters P."/>
            <person name="Elshahed M.S."/>
            <person name="Youssef N.H."/>
        </authorList>
    </citation>
    <scope>NUCLEOTIDE SEQUENCE</scope>
    <source>
        <strain evidence="13">Zod_Metabat.24</strain>
    </source>
</reference>
<comment type="catalytic activity">
    <reaction evidence="1 10">
        <text>ATP-independent breakage of single-stranded DNA, followed by passage and rejoining.</text>
        <dbReference type="EC" id="5.6.2.1"/>
    </reaction>
</comment>
<dbReference type="PANTHER" id="PTHR42785:SF1">
    <property type="entry name" value="DNA TOPOISOMERASE"/>
    <property type="match status" value="1"/>
</dbReference>
<dbReference type="PROSITE" id="PS00396">
    <property type="entry name" value="TOPO_IA_1"/>
    <property type="match status" value="1"/>
</dbReference>
<evidence type="ECO:0000313" key="13">
    <source>
        <dbReference type="EMBL" id="MBN1572570.1"/>
    </source>
</evidence>
<feature type="domain" description="Toprim" evidence="11">
    <location>
        <begin position="3"/>
        <end position="118"/>
    </location>
</feature>
<dbReference type="NCBIfam" id="TIGR01051">
    <property type="entry name" value="topA_bact"/>
    <property type="match status" value="1"/>
</dbReference>
<feature type="site" description="Interaction with DNA" evidence="10">
    <location>
        <position position="309"/>
    </location>
</feature>
<evidence type="ECO:0000256" key="10">
    <source>
        <dbReference type="HAMAP-Rule" id="MF_00952"/>
    </source>
</evidence>
<dbReference type="SMART" id="SM00436">
    <property type="entry name" value="TOP1Bc"/>
    <property type="match status" value="1"/>
</dbReference>
<comment type="subunit">
    <text evidence="10">Monomer.</text>
</comment>
<dbReference type="AlphaFoldDB" id="A0A9D8PP43"/>
<accession>A0A9D8PP43</accession>
<dbReference type="SMART" id="SM00493">
    <property type="entry name" value="TOPRIM"/>
    <property type="match status" value="1"/>
</dbReference>
<proteinExistence type="inferred from homology"/>
<dbReference type="InterPro" id="IPR023405">
    <property type="entry name" value="Topo_IA_core_domain"/>
</dbReference>
<dbReference type="InterPro" id="IPR000380">
    <property type="entry name" value="Topo_IA"/>
</dbReference>
<evidence type="ECO:0000256" key="5">
    <source>
        <dbReference type="ARBA" id="ARBA00022833"/>
    </source>
</evidence>
<keyword evidence="4" id="KW-0863">Zinc-finger</keyword>
<feature type="site" description="Interaction with DNA" evidence="10">
    <location>
        <position position="33"/>
    </location>
</feature>
<evidence type="ECO:0000256" key="3">
    <source>
        <dbReference type="ARBA" id="ARBA00022723"/>
    </source>
</evidence>
<evidence type="ECO:0000259" key="11">
    <source>
        <dbReference type="PROSITE" id="PS50880"/>
    </source>
</evidence>
<dbReference type="InterPro" id="IPR003601">
    <property type="entry name" value="Topo_IA_2"/>
</dbReference>
<evidence type="ECO:0000313" key="14">
    <source>
        <dbReference type="Proteomes" id="UP000809273"/>
    </source>
</evidence>
<keyword evidence="8 10" id="KW-0238">DNA-binding</keyword>
<dbReference type="Gene3D" id="1.10.460.10">
    <property type="entry name" value="Topoisomerase I, domain 2"/>
    <property type="match status" value="1"/>
</dbReference>
<keyword evidence="7 10" id="KW-0799">Topoisomerase</keyword>
<dbReference type="InterPro" id="IPR006171">
    <property type="entry name" value="TOPRIM_dom"/>
</dbReference>
<keyword evidence="9 10" id="KW-0413">Isomerase</keyword>
<dbReference type="SUPFAM" id="SSF56712">
    <property type="entry name" value="Prokaryotic type I DNA topoisomerase"/>
    <property type="match status" value="1"/>
</dbReference>
<comment type="similarity">
    <text evidence="2 10">Belongs to the type IA topoisomerase family.</text>
</comment>
<dbReference type="InterPro" id="IPR003602">
    <property type="entry name" value="Topo_IA_DNA-bd_dom"/>
</dbReference>
<dbReference type="PANTHER" id="PTHR42785">
    <property type="entry name" value="DNA TOPOISOMERASE, TYPE IA, CORE"/>
    <property type="match status" value="1"/>
</dbReference>
<dbReference type="Pfam" id="PF01131">
    <property type="entry name" value="Topoisom_bac"/>
    <property type="match status" value="1"/>
</dbReference>
<dbReference type="GO" id="GO:0008270">
    <property type="term" value="F:zinc ion binding"/>
    <property type="evidence" value="ECO:0007669"/>
    <property type="project" value="UniProtKB-KW"/>
</dbReference>
<evidence type="ECO:0000256" key="7">
    <source>
        <dbReference type="ARBA" id="ARBA00023029"/>
    </source>
</evidence>
<dbReference type="EMBL" id="JAFGIX010000025">
    <property type="protein sequence ID" value="MBN1572570.1"/>
    <property type="molecule type" value="Genomic_DNA"/>
</dbReference>
<feature type="domain" description="Topo IA-type catalytic" evidence="12">
    <location>
        <begin position="134"/>
        <end position="569"/>
    </location>
</feature>
<feature type="site" description="Interaction with DNA" evidence="10">
    <location>
        <position position="501"/>
    </location>
</feature>
<dbReference type="GO" id="GO:0003917">
    <property type="term" value="F:DNA topoisomerase type I (single strand cut, ATP-independent) activity"/>
    <property type="evidence" value="ECO:0007669"/>
    <property type="project" value="UniProtKB-UniRule"/>
</dbReference>
<dbReference type="CDD" id="cd03363">
    <property type="entry name" value="TOPRIM_TopoIA_TopoI"/>
    <property type="match status" value="1"/>
</dbReference>
<name>A0A9D8PP43_9DELT</name>
<dbReference type="Gene3D" id="1.10.290.10">
    <property type="entry name" value="Topoisomerase I, domain 4"/>
    <property type="match status" value="1"/>
</dbReference>
<dbReference type="Proteomes" id="UP000809273">
    <property type="component" value="Unassembled WGS sequence"/>
</dbReference>
<evidence type="ECO:0000256" key="1">
    <source>
        <dbReference type="ARBA" id="ARBA00000213"/>
    </source>
</evidence>
<dbReference type="InterPro" id="IPR013498">
    <property type="entry name" value="Topo_IA_Znf"/>
</dbReference>
<dbReference type="InterPro" id="IPR013826">
    <property type="entry name" value="Topo_IA_cen_sub3"/>
</dbReference>
<comment type="function">
    <text evidence="10">Releases the supercoiling and torsional tension of DNA, which is introduced during the DNA replication and transcription, by transiently cleaving and rejoining one strand of the DNA duplex. Introduces a single-strand break via transesterification at a target site in duplex DNA. The scissile phosphodiester is attacked by the catalytic tyrosine of the enzyme, resulting in the formation of a DNA-(5'-phosphotyrosyl)-enzyme intermediate and the expulsion of a 3'-OH DNA strand. The free DNA strand then undergoes passage around the unbroken strand, thus removing DNA supercoils. Finally, in the religation step, the DNA 3'-OH attacks the covalent intermediate to expel the active-site tyrosine and restore the DNA phosphodiester backbone.</text>
</comment>
<dbReference type="SMART" id="SM00437">
    <property type="entry name" value="TOP1Ac"/>
    <property type="match status" value="1"/>
</dbReference>
<feature type="site" description="Interaction with DNA" evidence="10">
    <location>
        <position position="148"/>
    </location>
</feature>
<dbReference type="CDD" id="cd00186">
    <property type="entry name" value="TOP1Ac"/>
    <property type="match status" value="1"/>
</dbReference>
<dbReference type="InterPro" id="IPR013497">
    <property type="entry name" value="Topo_IA_cen"/>
</dbReference>
<keyword evidence="5" id="KW-0862">Zinc</keyword>
<keyword evidence="3" id="KW-0479">Metal-binding</keyword>
<dbReference type="Pfam" id="PF01751">
    <property type="entry name" value="Toprim"/>
    <property type="match status" value="1"/>
</dbReference>
<gene>
    <name evidence="10 13" type="primary">topA</name>
    <name evidence="13" type="ORF">JW984_05160</name>
</gene>
<dbReference type="GO" id="GO:0006265">
    <property type="term" value="P:DNA topological change"/>
    <property type="evidence" value="ECO:0007669"/>
    <property type="project" value="UniProtKB-UniRule"/>
</dbReference>
<dbReference type="PROSITE" id="PS52039">
    <property type="entry name" value="TOPO_IA_2"/>
    <property type="match status" value="1"/>
</dbReference>
<evidence type="ECO:0000256" key="8">
    <source>
        <dbReference type="ARBA" id="ARBA00023125"/>
    </source>
</evidence>
<evidence type="ECO:0000259" key="12">
    <source>
        <dbReference type="PROSITE" id="PS52039"/>
    </source>
</evidence>
<dbReference type="InterPro" id="IPR028612">
    <property type="entry name" value="Topoisom_1_IA"/>
</dbReference>
<evidence type="ECO:0000256" key="2">
    <source>
        <dbReference type="ARBA" id="ARBA00009446"/>
    </source>
</evidence>
<dbReference type="GO" id="GO:0005694">
    <property type="term" value="C:chromosome"/>
    <property type="evidence" value="ECO:0007669"/>
    <property type="project" value="InterPro"/>
</dbReference>
<dbReference type="InterPro" id="IPR023406">
    <property type="entry name" value="Topo_IA_AS"/>
</dbReference>
<feature type="site" description="Interaction with DNA" evidence="10">
    <location>
        <position position="144"/>
    </location>
</feature>